<dbReference type="EMBL" id="KQ947414">
    <property type="protein sequence ID" value="KUJ17765.1"/>
    <property type="molecule type" value="Genomic_DNA"/>
</dbReference>
<protein>
    <submittedName>
        <fullName evidence="2">Uncharacterized protein</fullName>
    </submittedName>
</protein>
<evidence type="ECO:0000313" key="2">
    <source>
        <dbReference type="EMBL" id="KUJ17765.1"/>
    </source>
</evidence>
<sequence length="152" mass="17571">MSSWSPWAWDGSQSVYYRARKGPQNKWQYEFSQPMNTTTLRDMGPKYATLPKDNAVPIKAPSYLLQPNTPSGGTLTALCADMSVFEPEPRKMVQFARRPNVSYAQTKPVERDIRRTSLVEQKGSPAARKERRSQRREGVVRVQDWRAHLNEW</sequence>
<evidence type="ECO:0000313" key="3">
    <source>
        <dbReference type="Proteomes" id="UP000070700"/>
    </source>
</evidence>
<accession>A0A194XC72</accession>
<name>A0A194XC72_MOLSC</name>
<dbReference type="RefSeq" id="XP_018072120.1">
    <property type="nucleotide sequence ID" value="XM_018219820.1"/>
</dbReference>
<evidence type="ECO:0000256" key="1">
    <source>
        <dbReference type="SAM" id="MobiDB-lite"/>
    </source>
</evidence>
<dbReference type="Proteomes" id="UP000070700">
    <property type="component" value="Unassembled WGS sequence"/>
</dbReference>
<dbReference type="InParanoid" id="A0A194XC72"/>
<dbReference type="AlphaFoldDB" id="A0A194XC72"/>
<dbReference type="OrthoDB" id="3565362at2759"/>
<feature type="region of interest" description="Disordered" evidence="1">
    <location>
        <begin position="112"/>
        <end position="139"/>
    </location>
</feature>
<proteinExistence type="predicted"/>
<reference evidence="2 3" key="1">
    <citation type="submission" date="2015-10" db="EMBL/GenBank/DDBJ databases">
        <title>Full genome of DAOMC 229536 Phialocephala scopiformis, a fungal endophyte of spruce producing the potent anti-insectan compound rugulosin.</title>
        <authorList>
            <consortium name="DOE Joint Genome Institute"/>
            <person name="Walker A.K."/>
            <person name="Frasz S.L."/>
            <person name="Seifert K.A."/>
            <person name="Miller J.D."/>
            <person name="Mondo S.J."/>
            <person name="Labutti K."/>
            <person name="Lipzen A."/>
            <person name="Dockter R."/>
            <person name="Kennedy M."/>
            <person name="Grigoriev I.V."/>
            <person name="Spatafora J.W."/>
        </authorList>
    </citation>
    <scope>NUCLEOTIDE SEQUENCE [LARGE SCALE GENOMIC DNA]</scope>
    <source>
        <strain evidence="2 3">CBS 120377</strain>
    </source>
</reference>
<dbReference type="GeneID" id="28829546"/>
<keyword evidence="3" id="KW-1185">Reference proteome</keyword>
<dbReference type="KEGG" id="psco:LY89DRAFT_733591"/>
<gene>
    <name evidence="2" type="ORF">LY89DRAFT_733591</name>
</gene>
<organism evidence="2 3">
    <name type="scientific">Mollisia scopiformis</name>
    <name type="common">Conifer needle endophyte fungus</name>
    <name type="synonym">Phialocephala scopiformis</name>
    <dbReference type="NCBI Taxonomy" id="149040"/>
    <lineage>
        <taxon>Eukaryota</taxon>
        <taxon>Fungi</taxon>
        <taxon>Dikarya</taxon>
        <taxon>Ascomycota</taxon>
        <taxon>Pezizomycotina</taxon>
        <taxon>Leotiomycetes</taxon>
        <taxon>Helotiales</taxon>
        <taxon>Mollisiaceae</taxon>
        <taxon>Mollisia</taxon>
    </lineage>
</organism>